<evidence type="ECO:0000313" key="1">
    <source>
        <dbReference type="EMBL" id="CAD7571099.1"/>
    </source>
</evidence>
<dbReference type="AlphaFoldDB" id="A0A7R9J2C0"/>
<dbReference type="GO" id="GO:0005739">
    <property type="term" value="C:mitochondrion"/>
    <property type="evidence" value="ECO:0007669"/>
    <property type="project" value="TreeGrafter"/>
</dbReference>
<protein>
    <submittedName>
        <fullName evidence="1">(California timema) hypothetical protein</fullName>
    </submittedName>
</protein>
<sequence>MVKVGFHILLDGYDGFGGLGVGALQYLRDEYPSKSTLVFPTLPSTFPDSTAQQDSCRVLNLMFCLQNVSEHCSLFAPLCLGSKGWRQPGPPRTFPHLLYDASLAYHSSAILATALDTITLRYRCRESSASGLAELCDELSRHGRRAAATSLGLPFAMKPDGFLLDTLETWQGPLWQSLSPNCLLEEDRIWMQSVVLRGITPNRMRNPKKEEEYTLKSNQAYTCTSIKDMLSLFLSCCSYATLSHVTVANSACRVTAPFPQLFSDYVSIDGSISDTKRFENTTNKKQTSDKNYVNYLHLFAPYSEPRLCVYSVPAIAGLHTSSSVGTMLESLHFQSNRLQFKKFHHFISAGLEEDEYKECLNQLLQLRECYYEEFDV</sequence>
<dbReference type="SUPFAM" id="SSF52490">
    <property type="entry name" value="Tubulin nucleotide-binding domain-like"/>
    <property type="match status" value="1"/>
</dbReference>
<accession>A0A7R9J2C0</accession>
<dbReference type="EMBL" id="OE180339">
    <property type="protein sequence ID" value="CAD7571099.1"/>
    <property type="molecule type" value="Genomic_DNA"/>
</dbReference>
<organism evidence="1">
    <name type="scientific">Timema californicum</name>
    <name type="common">California timema</name>
    <name type="synonym">Walking stick</name>
    <dbReference type="NCBI Taxonomy" id="61474"/>
    <lineage>
        <taxon>Eukaryota</taxon>
        <taxon>Metazoa</taxon>
        <taxon>Ecdysozoa</taxon>
        <taxon>Arthropoda</taxon>
        <taxon>Hexapoda</taxon>
        <taxon>Insecta</taxon>
        <taxon>Pterygota</taxon>
        <taxon>Neoptera</taxon>
        <taxon>Polyneoptera</taxon>
        <taxon>Phasmatodea</taxon>
        <taxon>Timematodea</taxon>
        <taxon>Timematoidea</taxon>
        <taxon>Timematidae</taxon>
        <taxon>Timema</taxon>
    </lineage>
</organism>
<dbReference type="GO" id="GO:0007005">
    <property type="term" value="P:mitochondrion organization"/>
    <property type="evidence" value="ECO:0007669"/>
    <property type="project" value="InterPro"/>
</dbReference>
<dbReference type="Gene3D" id="3.40.50.1440">
    <property type="entry name" value="Tubulin/FtsZ, GTPase domain"/>
    <property type="match status" value="1"/>
</dbReference>
<dbReference type="InterPro" id="IPR036525">
    <property type="entry name" value="Tubulin/FtsZ_GTPase_sf"/>
</dbReference>
<proteinExistence type="predicted"/>
<gene>
    <name evidence="1" type="ORF">TCMB3V08_LOCUS3784</name>
</gene>
<name>A0A7R9J2C0_TIMCA</name>
<dbReference type="InterPro" id="IPR049942">
    <property type="entry name" value="DML1/Misato"/>
</dbReference>
<reference evidence="1" key="1">
    <citation type="submission" date="2020-11" db="EMBL/GenBank/DDBJ databases">
        <authorList>
            <person name="Tran Van P."/>
        </authorList>
    </citation>
    <scope>NUCLEOTIDE SEQUENCE</scope>
</reference>
<dbReference type="PANTHER" id="PTHR13391">
    <property type="entry name" value="MITOCHONDRIAL DISTRIBUTION REGULATOR MISATO"/>
    <property type="match status" value="1"/>
</dbReference>
<dbReference type="PANTHER" id="PTHR13391:SF0">
    <property type="entry name" value="PROTEIN MISATO HOMOLOG 1"/>
    <property type="match status" value="1"/>
</dbReference>